<dbReference type="EMBL" id="WNYA01000001">
    <property type="protein sequence ID" value="KAG8599169.1"/>
    <property type="molecule type" value="Genomic_DNA"/>
</dbReference>
<dbReference type="Proteomes" id="UP000824782">
    <property type="component" value="Unassembled WGS sequence"/>
</dbReference>
<evidence type="ECO:0000313" key="1">
    <source>
        <dbReference type="EMBL" id="KAG8599169.1"/>
    </source>
</evidence>
<reference evidence="1" key="1">
    <citation type="thesis" date="2020" institute="ProQuest LLC" country="789 East Eisenhower Parkway, Ann Arbor, MI, USA">
        <title>Comparative Genomics and Chromosome Evolution.</title>
        <authorList>
            <person name="Mudd A.B."/>
        </authorList>
    </citation>
    <scope>NUCLEOTIDE SEQUENCE</scope>
    <source>
        <strain evidence="1">237g6f4</strain>
        <tissue evidence="1">Blood</tissue>
    </source>
</reference>
<keyword evidence="2" id="KW-1185">Reference proteome</keyword>
<proteinExistence type="predicted"/>
<evidence type="ECO:0000313" key="2">
    <source>
        <dbReference type="Proteomes" id="UP000824782"/>
    </source>
</evidence>
<organism evidence="1 2">
    <name type="scientific">Engystomops pustulosus</name>
    <name type="common">Tungara frog</name>
    <name type="synonym">Physalaemus pustulosus</name>
    <dbReference type="NCBI Taxonomy" id="76066"/>
    <lineage>
        <taxon>Eukaryota</taxon>
        <taxon>Metazoa</taxon>
        <taxon>Chordata</taxon>
        <taxon>Craniata</taxon>
        <taxon>Vertebrata</taxon>
        <taxon>Euteleostomi</taxon>
        <taxon>Amphibia</taxon>
        <taxon>Batrachia</taxon>
        <taxon>Anura</taxon>
        <taxon>Neobatrachia</taxon>
        <taxon>Hyloidea</taxon>
        <taxon>Leptodactylidae</taxon>
        <taxon>Leiuperinae</taxon>
        <taxon>Engystomops</taxon>
    </lineage>
</organism>
<dbReference type="AlphaFoldDB" id="A0AAV7DNR3"/>
<protein>
    <submittedName>
        <fullName evidence="1">Uncharacterized protein</fullName>
    </submittedName>
</protein>
<name>A0AAV7DNR3_ENGPU</name>
<gene>
    <name evidence="1" type="ORF">GDO81_002913</name>
</gene>
<comment type="caution">
    <text evidence="1">The sequence shown here is derived from an EMBL/GenBank/DDBJ whole genome shotgun (WGS) entry which is preliminary data.</text>
</comment>
<sequence>MLLRREGVSMNQQLQQPLRGVECRTQQRAAGCVCHWAGIRRELDVDPSDQVSGGSVLSFATR</sequence>
<accession>A0AAV7DNR3</accession>